<proteinExistence type="predicted"/>
<organism evidence="2 3">
    <name type="scientific">Sphagnum jensenii</name>
    <dbReference type="NCBI Taxonomy" id="128206"/>
    <lineage>
        <taxon>Eukaryota</taxon>
        <taxon>Viridiplantae</taxon>
        <taxon>Streptophyta</taxon>
        <taxon>Embryophyta</taxon>
        <taxon>Bryophyta</taxon>
        <taxon>Sphagnophytina</taxon>
        <taxon>Sphagnopsida</taxon>
        <taxon>Sphagnales</taxon>
        <taxon>Sphagnaceae</taxon>
        <taxon>Sphagnum</taxon>
    </lineage>
</organism>
<name>A0ABP1A0A9_9BRYO</name>
<evidence type="ECO:0000256" key="1">
    <source>
        <dbReference type="SAM" id="Coils"/>
    </source>
</evidence>
<dbReference type="EMBL" id="CAXHBF010000510">
    <property type="protein sequence ID" value="CAK9856389.1"/>
    <property type="molecule type" value="Genomic_DNA"/>
</dbReference>
<comment type="caution">
    <text evidence="2">The sequence shown here is derived from an EMBL/GenBank/DDBJ whole genome shotgun (WGS) entry which is preliminary data.</text>
</comment>
<keyword evidence="1" id="KW-0175">Coiled coil</keyword>
<evidence type="ECO:0000313" key="2">
    <source>
        <dbReference type="EMBL" id="CAK9856389.1"/>
    </source>
</evidence>
<evidence type="ECO:0000313" key="3">
    <source>
        <dbReference type="Proteomes" id="UP001497522"/>
    </source>
</evidence>
<dbReference type="Proteomes" id="UP001497522">
    <property type="component" value="Unassembled WGS sequence"/>
</dbReference>
<sequence length="245" mass="25847">MWDMGVVHSSIMKKVDWSSSEKEELVLVGVKRFLGAGRSRFQPPTHVQTVVETTNQKKKRKKNLLLGFPSSTGELQEHGGGDGTSRVLSGGQLVAAAAADHHHQAATLVNLAVQNGVMDARIGRSTGPAAAAFVALDQAEEEEEEEEEEDKSALKYPSALAAHVCSSAVDVDQELAAAASKDEENITRHYLGSLGITKTGACSSSSQAQVSPVLPLNVLESAEFGQGMVMDNLMSSLPPAAGVVQ</sequence>
<feature type="non-terminal residue" evidence="2">
    <location>
        <position position="245"/>
    </location>
</feature>
<protein>
    <submittedName>
        <fullName evidence="2">Uncharacterized protein</fullName>
    </submittedName>
</protein>
<gene>
    <name evidence="2" type="ORF">CSSPJE1EN2_LOCUS26321</name>
</gene>
<keyword evidence="3" id="KW-1185">Reference proteome</keyword>
<accession>A0ABP1A0A9</accession>
<feature type="coiled-coil region" evidence="1">
    <location>
        <begin position="129"/>
        <end position="156"/>
    </location>
</feature>
<reference evidence="2" key="1">
    <citation type="submission" date="2024-03" db="EMBL/GenBank/DDBJ databases">
        <authorList>
            <consortium name="ELIXIR-Norway"/>
            <consortium name="Elixir Norway"/>
        </authorList>
    </citation>
    <scope>NUCLEOTIDE SEQUENCE</scope>
</reference>